<keyword evidence="6 14" id="KW-0067">ATP-binding</keyword>
<evidence type="ECO:0000256" key="11">
    <source>
        <dbReference type="ARBA" id="ARBA00023310"/>
    </source>
</evidence>
<keyword evidence="14" id="KW-0375">Hydrogen ion transport</keyword>
<dbReference type="Pfam" id="PF00006">
    <property type="entry name" value="ATP-synt_ab"/>
    <property type="match status" value="1"/>
</dbReference>
<dbReference type="GO" id="GO:0045259">
    <property type="term" value="C:proton-transporting ATP synthase complex"/>
    <property type="evidence" value="ECO:0007669"/>
    <property type="project" value="UniProtKB-KW"/>
</dbReference>
<keyword evidence="10 14" id="KW-0139">CF(1)</keyword>
<feature type="domain" description="AAA+ ATPase" evidence="15">
    <location>
        <begin position="157"/>
        <end position="343"/>
    </location>
</feature>
<dbReference type="InterPro" id="IPR055190">
    <property type="entry name" value="ATP-synt_VA_C"/>
</dbReference>
<evidence type="ECO:0000256" key="8">
    <source>
        <dbReference type="ARBA" id="ARBA00023065"/>
    </source>
</evidence>
<dbReference type="SMART" id="SM00382">
    <property type="entry name" value="AAA"/>
    <property type="match status" value="1"/>
</dbReference>
<dbReference type="CDD" id="cd01133">
    <property type="entry name" value="F1-ATPase_beta_CD"/>
    <property type="match status" value="1"/>
</dbReference>
<evidence type="ECO:0000256" key="10">
    <source>
        <dbReference type="ARBA" id="ARBA00023196"/>
    </source>
</evidence>
<comment type="similarity">
    <text evidence="2 14">Belongs to the ATPase alpha/beta chains family.</text>
</comment>
<feature type="binding site" evidence="14">
    <location>
        <begin position="165"/>
        <end position="172"/>
    </location>
    <ligand>
        <name>ATP</name>
        <dbReference type="ChEBI" id="CHEBI:30616"/>
    </ligand>
</feature>
<evidence type="ECO:0000256" key="9">
    <source>
        <dbReference type="ARBA" id="ARBA00023136"/>
    </source>
</evidence>
<dbReference type="Gene3D" id="3.40.50.300">
    <property type="entry name" value="P-loop containing nucleotide triphosphate hydrolases"/>
    <property type="match status" value="1"/>
</dbReference>
<dbReference type="CDD" id="cd18115">
    <property type="entry name" value="ATP-synt_F1_beta_N"/>
    <property type="match status" value="1"/>
</dbReference>
<dbReference type="SUPFAM" id="SSF50615">
    <property type="entry name" value="N-terminal domain of alpha and beta subunits of F1 ATP synthase"/>
    <property type="match status" value="1"/>
</dbReference>
<dbReference type="CDD" id="cd18110">
    <property type="entry name" value="ATP-synt_F1_beta_C"/>
    <property type="match status" value="1"/>
</dbReference>
<dbReference type="PROSITE" id="PS00152">
    <property type="entry name" value="ATPASE_ALPHA_BETA"/>
    <property type="match status" value="1"/>
</dbReference>
<organism evidence="16 17">
    <name type="scientific">Micromonospora robiginosa</name>
    <dbReference type="NCBI Taxonomy" id="2749844"/>
    <lineage>
        <taxon>Bacteria</taxon>
        <taxon>Bacillati</taxon>
        <taxon>Actinomycetota</taxon>
        <taxon>Actinomycetes</taxon>
        <taxon>Micromonosporales</taxon>
        <taxon>Micromonosporaceae</taxon>
        <taxon>Micromonospora</taxon>
    </lineage>
</organism>
<dbReference type="SUPFAM" id="SSF52540">
    <property type="entry name" value="P-loop containing nucleoside triphosphate hydrolases"/>
    <property type="match status" value="1"/>
</dbReference>
<dbReference type="GO" id="GO:0046962">
    <property type="term" value="F:sodium-transporting ATPase activity, rotational mechanism"/>
    <property type="evidence" value="ECO:0007669"/>
    <property type="project" value="UniProtKB-EC"/>
</dbReference>
<dbReference type="PANTHER" id="PTHR15184:SF71">
    <property type="entry name" value="ATP SYNTHASE SUBUNIT BETA, MITOCHONDRIAL"/>
    <property type="match status" value="1"/>
</dbReference>
<dbReference type="FunFam" id="1.10.1140.10:FF:000001">
    <property type="entry name" value="ATP synthase subunit beta"/>
    <property type="match status" value="1"/>
</dbReference>
<keyword evidence="8 14" id="KW-0406">Ion transport</keyword>
<dbReference type="Pfam" id="PF02874">
    <property type="entry name" value="ATP-synt_ab_N"/>
    <property type="match status" value="1"/>
</dbReference>
<keyword evidence="17" id="KW-1185">Reference proteome</keyword>
<evidence type="ECO:0000313" key="16">
    <source>
        <dbReference type="EMBL" id="QLQ37551.1"/>
    </source>
</evidence>
<dbReference type="InterPro" id="IPR005722">
    <property type="entry name" value="ATP_synth_F1_bsu"/>
</dbReference>
<gene>
    <name evidence="14 16" type="primary">atpD</name>
    <name evidence="16" type="ORF">H1D33_01170</name>
</gene>
<evidence type="ECO:0000259" key="15">
    <source>
        <dbReference type="SMART" id="SM00382"/>
    </source>
</evidence>
<dbReference type="NCBIfam" id="TIGR01039">
    <property type="entry name" value="atpD"/>
    <property type="match status" value="1"/>
</dbReference>
<reference evidence="17" key="1">
    <citation type="submission" date="2020-07" db="EMBL/GenBank/DDBJ databases">
        <title>A new Micromonospora strain with potent antibiotic activity isolated from the microbiome of a mid-Atlantic deep-sea sponge.</title>
        <authorList>
            <person name="Back C.R."/>
            <person name="Stennett H.L."/>
            <person name="Williams S.E."/>
            <person name="Wang L."/>
            <person name="Ojeda Gomez J."/>
            <person name="Abdulle O.M."/>
            <person name="Duffy T."/>
            <person name="Hendry K.R."/>
            <person name="Powell D."/>
            <person name="Stach J.E."/>
            <person name="Essex-Lopresti A.E."/>
            <person name="Willis C.L."/>
            <person name="Curnow P."/>
            <person name="Race P.R."/>
        </authorList>
    </citation>
    <scope>NUCLEOTIDE SEQUENCE [LARGE SCALE GENOMIC DNA]</scope>
    <source>
        <strain evidence="17">28ISP2-46</strain>
    </source>
</reference>
<protein>
    <recommendedName>
        <fullName evidence="14">ATP synthase subunit beta</fullName>
        <ecNumber evidence="14">7.1.2.2</ecNumber>
    </recommendedName>
    <alternativeName>
        <fullName evidence="14">ATP synthase F1 sector subunit beta</fullName>
    </alternativeName>
    <alternativeName>
        <fullName evidence="14">F-ATPase subunit beta</fullName>
    </alternativeName>
</protein>
<dbReference type="AlphaFoldDB" id="A0A7L6B6R5"/>
<evidence type="ECO:0000256" key="13">
    <source>
        <dbReference type="ARBA" id="ARBA00059242"/>
    </source>
</evidence>
<comment type="catalytic activity">
    <reaction evidence="14">
        <text>ATP + H2O + 4 H(+)(in) = ADP + phosphate + 5 H(+)(out)</text>
        <dbReference type="Rhea" id="RHEA:57720"/>
        <dbReference type="ChEBI" id="CHEBI:15377"/>
        <dbReference type="ChEBI" id="CHEBI:15378"/>
        <dbReference type="ChEBI" id="CHEBI:30616"/>
        <dbReference type="ChEBI" id="CHEBI:43474"/>
        <dbReference type="ChEBI" id="CHEBI:456216"/>
        <dbReference type="EC" id="7.1.2.2"/>
    </reaction>
</comment>
<comment type="function">
    <text evidence="14">Produces ATP from ADP in the presence of a proton gradient across the membrane. The catalytic sites are hosted primarily by the beta subunits.</text>
</comment>
<dbReference type="Gene3D" id="2.40.10.170">
    <property type="match status" value="1"/>
</dbReference>
<evidence type="ECO:0000256" key="2">
    <source>
        <dbReference type="ARBA" id="ARBA00008936"/>
    </source>
</evidence>
<evidence type="ECO:0000256" key="14">
    <source>
        <dbReference type="HAMAP-Rule" id="MF_01347"/>
    </source>
</evidence>
<keyword evidence="3 14" id="KW-0813">Transport</keyword>
<proteinExistence type="inferred from homology"/>
<keyword evidence="9 14" id="KW-0472">Membrane</keyword>
<dbReference type="GO" id="GO:0005524">
    <property type="term" value="F:ATP binding"/>
    <property type="evidence" value="ECO:0007669"/>
    <property type="project" value="UniProtKB-UniRule"/>
</dbReference>
<dbReference type="Pfam" id="PF22919">
    <property type="entry name" value="ATP-synt_VA_C"/>
    <property type="match status" value="1"/>
</dbReference>
<keyword evidence="5 14" id="KW-0547">Nucleotide-binding</keyword>
<dbReference type="SUPFAM" id="SSF47917">
    <property type="entry name" value="C-terminal domain of alpha and beta subunits of F1 ATP synthase"/>
    <property type="match status" value="1"/>
</dbReference>
<dbReference type="KEGG" id="mfeu:H1D33_01170"/>
<comment type="function">
    <text evidence="13">Produces ATP from ADP in the presence of a sodium ion gradient across the membrane. The beta chain is the catalytic subunit.</text>
</comment>
<dbReference type="InterPro" id="IPR020003">
    <property type="entry name" value="ATPase_a/bsu_AS"/>
</dbReference>
<dbReference type="RefSeq" id="WP_181570029.1">
    <property type="nucleotide sequence ID" value="NZ_CP059322.2"/>
</dbReference>
<dbReference type="GO" id="GO:0005886">
    <property type="term" value="C:plasma membrane"/>
    <property type="evidence" value="ECO:0007669"/>
    <property type="project" value="UniProtKB-SubCell"/>
</dbReference>
<reference evidence="16 17" key="2">
    <citation type="journal article" date="2021" name="Mar. Drugs">
        <title>A New Micromonospora Strain with Antibiotic Activity Isolated from the Microbiome of a Mid-Atlantic Deep-Sea Sponge.</title>
        <authorList>
            <person name="Back C.R."/>
            <person name="Stennett H.L."/>
            <person name="Williams S.E."/>
            <person name="Wang L."/>
            <person name="Ojeda Gomez J."/>
            <person name="Abdulle O.M."/>
            <person name="Duffy T."/>
            <person name="Neal C."/>
            <person name="Mantell J."/>
            <person name="Jepson M.A."/>
            <person name="Hendry K.R."/>
            <person name="Powell D."/>
            <person name="Stach J.E.M."/>
            <person name="Essex-Lopresti A.E."/>
            <person name="Willis C.L."/>
            <person name="Curnow P."/>
            <person name="Race P.R."/>
        </authorList>
    </citation>
    <scope>NUCLEOTIDE SEQUENCE [LARGE SCALE GENOMIC DNA]</scope>
    <source>
        <strain evidence="16 17">28ISP2-46</strain>
    </source>
</reference>
<dbReference type="FunFam" id="2.40.10.170:FF:000005">
    <property type="entry name" value="ATP synthase subunit beta"/>
    <property type="match status" value="1"/>
</dbReference>
<sequence>MTVSAVETKTATGRVVRVIGPVVDAEFPRDAMPELFNALHVDVTLSGGEKTLTLEVAQHLGDNLVRAISMQPTDGLVRGADVRDTGAPISVPVGDAVKGHVFNAIGECLNLTEGETIQADDRWGIHRKAPAFADLEPKTEMLETGIKVIDLLAPYVKGGKIGLFGGAGVGKTVLIQEMITRVARNFGGTSVFAGVGERTREGNDLIAEMTESGVIDKTALVYGQMDEPPGTRLRVALSALTMAEYFRDVKKQEVLLFIDNIFRFTQAGSEVSTLLGRMPSAVGYQPTLADEMGELQERITSVRGQAITSMQAIYVPADDYTDPAPATTFAHLDATTNLERSISDKGIYPAVDPLASSSRILAPEFVGEDHFAVATEVKRILQRYKDLQDIIAILGIEELSEEDKLTVGRARRIERFLSQNTYAAEQFTGVPGSTVPIAETIDAFRRISEGEFDHFPEQAFFMCGGLEDLKAKAEELMAEEG</sequence>
<evidence type="ECO:0000313" key="17">
    <source>
        <dbReference type="Proteomes" id="UP000510844"/>
    </source>
</evidence>
<dbReference type="InterPro" id="IPR004100">
    <property type="entry name" value="ATPase_F1/V1/A1_a/bsu_N"/>
</dbReference>
<dbReference type="FunFam" id="3.40.50.300:FF:000004">
    <property type="entry name" value="ATP synthase subunit beta"/>
    <property type="match status" value="1"/>
</dbReference>
<dbReference type="InterPro" id="IPR027417">
    <property type="entry name" value="P-loop_NTPase"/>
</dbReference>
<dbReference type="InterPro" id="IPR036121">
    <property type="entry name" value="ATPase_F1/V1/A1_a/bsu_N_sf"/>
</dbReference>
<name>A0A7L6B6R5_9ACTN</name>
<accession>A0A7L6B6R5</accession>
<evidence type="ECO:0000256" key="12">
    <source>
        <dbReference type="ARBA" id="ARBA00052325"/>
    </source>
</evidence>
<dbReference type="GO" id="GO:0046933">
    <property type="term" value="F:proton-transporting ATP synthase activity, rotational mechanism"/>
    <property type="evidence" value="ECO:0007669"/>
    <property type="project" value="UniProtKB-UniRule"/>
</dbReference>
<evidence type="ECO:0000256" key="7">
    <source>
        <dbReference type="ARBA" id="ARBA00022967"/>
    </source>
</evidence>
<dbReference type="PANTHER" id="PTHR15184">
    <property type="entry name" value="ATP SYNTHASE"/>
    <property type="match status" value="1"/>
</dbReference>
<keyword evidence="11 14" id="KW-0066">ATP synthesis</keyword>
<keyword evidence="7 14" id="KW-1278">Translocase</keyword>
<evidence type="ECO:0000256" key="3">
    <source>
        <dbReference type="ARBA" id="ARBA00022448"/>
    </source>
</evidence>
<dbReference type="InterPro" id="IPR000194">
    <property type="entry name" value="ATPase_F1/V1/A1_a/bsu_nucl-bd"/>
</dbReference>
<dbReference type="EMBL" id="CP059322">
    <property type="protein sequence ID" value="QLQ37551.1"/>
    <property type="molecule type" value="Genomic_DNA"/>
</dbReference>
<dbReference type="InterPro" id="IPR003593">
    <property type="entry name" value="AAA+_ATPase"/>
</dbReference>
<evidence type="ECO:0000256" key="1">
    <source>
        <dbReference type="ARBA" id="ARBA00004202"/>
    </source>
</evidence>
<keyword evidence="4 14" id="KW-1003">Cell membrane</keyword>
<dbReference type="HAMAP" id="MF_01347">
    <property type="entry name" value="ATP_synth_beta_bact"/>
    <property type="match status" value="1"/>
</dbReference>
<evidence type="ECO:0000256" key="4">
    <source>
        <dbReference type="ARBA" id="ARBA00022475"/>
    </source>
</evidence>
<comment type="subcellular location">
    <subcellularLocation>
        <location evidence="1 14">Cell membrane</location>
        <topology evidence="1 14">Peripheral membrane protein</topology>
    </subcellularLocation>
</comment>
<evidence type="ECO:0000256" key="5">
    <source>
        <dbReference type="ARBA" id="ARBA00022741"/>
    </source>
</evidence>
<evidence type="ECO:0000256" key="6">
    <source>
        <dbReference type="ARBA" id="ARBA00022840"/>
    </source>
</evidence>
<comment type="catalytic activity">
    <reaction evidence="12">
        <text>4 Na(+)(in) + ATP + H2O = 4 Na(+)(out) + ADP + phosphate + H(+)</text>
        <dbReference type="Rhea" id="RHEA:58156"/>
        <dbReference type="ChEBI" id="CHEBI:15377"/>
        <dbReference type="ChEBI" id="CHEBI:15378"/>
        <dbReference type="ChEBI" id="CHEBI:29101"/>
        <dbReference type="ChEBI" id="CHEBI:30616"/>
        <dbReference type="ChEBI" id="CHEBI:43474"/>
        <dbReference type="ChEBI" id="CHEBI:456216"/>
        <dbReference type="EC" id="7.2.2.1"/>
    </reaction>
</comment>
<dbReference type="EC" id="7.1.2.2" evidence="14"/>
<dbReference type="InterPro" id="IPR024034">
    <property type="entry name" value="ATPase_F1/V1_b/a_C"/>
</dbReference>
<dbReference type="Proteomes" id="UP000510844">
    <property type="component" value="Chromosome"/>
</dbReference>
<dbReference type="Gene3D" id="1.10.1140.10">
    <property type="entry name" value="Bovine Mitochondrial F1-atpase, Atp Synthase Beta Chain, Chain D, domain 3"/>
    <property type="match status" value="1"/>
</dbReference>
<dbReference type="InterPro" id="IPR050053">
    <property type="entry name" value="ATPase_alpha/beta_chains"/>
</dbReference>